<proteinExistence type="predicted"/>
<name>A0A5D3C5W6_CUCMM</name>
<dbReference type="AlphaFoldDB" id="A0A5D3C5W6"/>
<dbReference type="Proteomes" id="UP000321947">
    <property type="component" value="Unassembled WGS sequence"/>
</dbReference>
<accession>A0A5D3C5W6</accession>
<dbReference type="EMBL" id="SSTD01013307">
    <property type="protein sequence ID" value="TYK07303.1"/>
    <property type="molecule type" value="Genomic_DNA"/>
</dbReference>
<organism evidence="1 2">
    <name type="scientific">Cucumis melo var. makuwa</name>
    <name type="common">Oriental melon</name>
    <dbReference type="NCBI Taxonomy" id="1194695"/>
    <lineage>
        <taxon>Eukaryota</taxon>
        <taxon>Viridiplantae</taxon>
        <taxon>Streptophyta</taxon>
        <taxon>Embryophyta</taxon>
        <taxon>Tracheophyta</taxon>
        <taxon>Spermatophyta</taxon>
        <taxon>Magnoliopsida</taxon>
        <taxon>eudicotyledons</taxon>
        <taxon>Gunneridae</taxon>
        <taxon>Pentapetalae</taxon>
        <taxon>rosids</taxon>
        <taxon>fabids</taxon>
        <taxon>Cucurbitales</taxon>
        <taxon>Cucurbitaceae</taxon>
        <taxon>Benincaseae</taxon>
        <taxon>Cucumis</taxon>
    </lineage>
</organism>
<evidence type="ECO:0000313" key="1">
    <source>
        <dbReference type="EMBL" id="TYK07303.1"/>
    </source>
</evidence>
<sequence>MIERKGFKCYGVPDVPLLSPLNDHLEGLIELGCNESLTTPHAVDSAIEKVGTTKIPLLYQLNSPYVYLFFSRRFVETR</sequence>
<comment type="caution">
    <text evidence="1">The sequence shown here is derived from an EMBL/GenBank/DDBJ whole genome shotgun (WGS) entry which is preliminary data.</text>
</comment>
<evidence type="ECO:0000313" key="2">
    <source>
        <dbReference type="Proteomes" id="UP000321947"/>
    </source>
</evidence>
<reference evidence="1 2" key="1">
    <citation type="submission" date="2019-08" db="EMBL/GenBank/DDBJ databases">
        <title>Draft genome sequences of two oriental melons (Cucumis melo L. var makuwa).</title>
        <authorList>
            <person name="Kwon S.-Y."/>
        </authorList>
    </citation>
    <scope>NUCLEOTIDE SEQUENCE [LARGE SCALE GENOMIC DNA]</scope>
    <source>
        <strain evidence="2">cv. Chang Bougi</strain>
        <tissue evidence="1">Leaf</tissue>
    </source>
</reference>
<gene>
    <name evidence="1" type="ORF">E5676_scaffold202G00140</name>
</gene>
<protein>
    <submittedName>
        <fullName evidence="1">Uncharacterized protein</fullName>
    </submittedName>
</protein>